<evidence type="ECO:0000259" key="10">
    <source>
        <dbReference type="Pfam" id="PF23878"/>
    </source>
</evidence>
<feature type="domain" description="ELP1 first N-terminal beta-propeller" evidence="8">
    <location>
        <begin position="1"/>
        <end position="368"/>
    </location>
</feature>
<comment type="caution">
    <text evidence="13">The sequence shown here is derived from an EMBL/GenBank/DDBJ whole genome shotgun (WGS) entry which is preliminary data.</text>
</comment>
<keyword evidence="4" id="KW-0819">tRNA processing</keyword>
<evidence type="ECO:0000256" key="6">
    <source>
        <dbReference type="PIRNR" id="PIRNR017233"/>
    </source>
</evidence>
<evidence type="ECO:0000313" key="14">
    <source>
        <dbReference type="Proteomes" id="UP001375240"/>
    </source>
</evidence>
<dbReference type="GO" id="GO:0000049">
    <property type="term" value="F:tRNA binding"/>
    <property type="evidence" value="ECO:0007669"/>
    <property type="project" value="TreeGrafter"/>
</dbReference>
<evidence type="ECO:0000256" key="1">
    <source>
        <dbReference type="ARBA" id="ARBA00005043"/>
    </source>
</evidence>
<feature type="region of interest" description="Disordered" evidence="7">
    <location>
        <begin position="1159"/>
        <end position="1185"/>
    </location>
</feature>
<feature type="domain" description="ELP1 TPR" evidence="10">
    <location>
        <begin position="901"/>
        <end position="1063"/>
    </location>
</feature>
<keyword evidence="3 6" id="KW-0963">Cytoplasm</keyword>
<dbReference type="Proteomes" id="UP001375240">
    <property type="component" value="Unassembled WGS sequence"/>
</dbReference>
<evidence type="ECO:0000313" key="13">
    <source>
        <dbReference type="EMBL" id="KAK6339082.1"/>
    </source>
</evidence>
<dbReference type="InterPro" id="IPR056167">
    <property type="entry name" value="A-sol_ELP1"/>
</dbReference>
<dbReference type="GO" id="GO:0005829">
    <property type="term" value="C:cytosol"/>
    <property type="evidence" value="ECO:0007669"/>
    <property type="project" value="TreeGrafter"/>
</dbReference>
<evidence type="ECO:0000256" key="3">
    <source>
        <dbReference type="ARBA" id="ARBA00022490"/>
    </source>
</evidence>
<feature type="domain" description="ELP1 N-terminal second beta-propeller" evidence="9">
    <location>
        <begin position="406"/>
        <end position="662"/>
    </location>
</feature>
<feature type="domain" description="ELP1 alpha-solenoid" evidence="11">
    <location>
        <begin position="686"/>
        <end position="892"/>
    </location>
</feature>
<name>A0AAV9UG91_9PEZI</name>
<accession>A0AAV9UG91</accession>
<proteinExistence type="inferred from homology"/>
<protein>
    <recommendedName>
        <fullName evidence="5 6">Elongator complex protein 1</fullName>
    </recommendedName>
</protein>
<evidence type="ECO:0000256" key="4">
    <source>
        <dbReference type="ARBA" id="ARBA00022694"/>
    </source>
</evidence>
<dbReference type="GO" id="GO:0002926">
    <property type="term" value="P:tRNA wobble base 5-methoxycarbonylmethyl-2-thiouridinylation"/>
    <property type="evidence" value="ECO:0007669"/>
    <property type="project" value="TreeGrafter"/>
</dbReference>
<evidence type="ECO:0000256" key="7">
    <source>
        <dbReference type="SAM" id="MobiDB-lite"/>
    </source>
</evidence>
<dbReference type="InterPro" id="IPR056164">
    <property type="entry name" value="Beta-prop_ELP1_1st"/>
</dbReference>
<evidence type="ECO:0000259" key="11">
    <source>
        <dbReference type="Pfam" id="PF23925"/>
    </source>
</evidence>
<comment type="pathway">
    <text evidence="1">tRNA modification; 5-methoxycarbonylmethyl-2-thiouridine-tRNA biosynthesis.</text>
</comment>
<dbReference type="InterPro" id="IPR056166">
    <property type="entry name" value="TPR_ELP1"/>
</dbReference>
<reference evidence="13 14" key="1">
    <citation type="submission" date="2019-10" db="EMBL/GenBank/DDBJ databases">
        <authorList>
            <person name="Palmer J.M."/>
        </authorList>
    </citation>
    <scope>NUCLEOTIDE SEQUENCE [LARGE SCALE GENOMIC DNA]</scope>
    <source>
        <strain evidence="13 14">TWF696</strain>
    </source>
</reference>
<comment type="similarity">
    <text evidence="2 6">Belongs to the ELP1/IKA1 family.</text>
</comment>
<dbReference type="InterPro" id="IPR056165">
    <property type="entry name" value="Beta-prop_ELP1_2nd"/>
</dbReference>
<feature type="region of interest" description="Disordered" evidence="7">
    <location>
        <begin position="766"/>
        <end position="786"/>
    </location>
</feature>
<dbReference type="SUPFAM" id="SSF69322">
    <property type="entry name" value="Tricorn protease domain 2"/>
    <property type="match status" value="2"/>
</dbReference>
<dbReference type="Pfam" id="PF23878">
    <property type="entry name" value="TPR_ELP1"/>
    <property type="match status" value="1"/>
</dbReference>
<dbReference type="GO" id="GO:0033588">
    <property type="term" value="C:elongator holoenzyme complex"/>
    <property type="evidence" value="ECO:0007669"/>
    <property type="project" value="InterPro"/>
</dbReference>
<gene>
    <name evidence="13" type="ORF">TWF696_009870</name>
</gene>
<feature type="region of interest" description="Disordered" evidence="7">
    <location>
        <begin position="1250"/>
        <end position="1293"/>
    </location>
</feature>
<dbReference type="PIRSF" id="PIRSF017233">
    <property type="entry name" value="IKAP"/>
    <property type="match status" value="1"/>
</dbReference>
<evidence type="ECO:0000256" key="2">
    <source>
        <dbReference type="ARBA" id="ARBA00006086"/>
    </source>
</evidence>
<sequence length="1293" mass="144358">MRNLLSTRRVRHRISSSQAPDLPLAATEWDAESDSIICAFGPSPDFPTIEISRITANRVIQNITSWNYQGPCPKEGLEVDRILNLHYFGDDSSICLVLEGGDVILIREDPGVDQSQAEIVGSVEEGIKAASWSPDEGLLAIATAAETFILMTRQFEPVADAKLLDEDLKLSKHVNVGWGKKETQFKGKRAAALRDPTIPEKVDEGTLSPFDTGSIRLSWRGDAQFIAVSTIQSNRRRVIRVFGRNGELDGVSEPVDGMEDSLSWRPSGNIIASTKRDGESVEVIFFERNGLRHGEFRLPLPKTNTRNNRVYGLNWNADSTVLAVCLQDRVQLWTTANYHWYLKCEIRNQSAGALSPVNSVPGMKWHPEKALHLHTVTEDCITELDFSWIVHHGAVSPPYDFGVVVVIDGRNLKLTPLRFASVPPPMSLHDLLLDGNTIDVAFSPSGDSLIALTTEQIDIIDWDIPKLGQKAPVQLRKGVIRIEDMSEYRQVSFFGSDKVALLHSSSSIDIYQRSEGSWVLLNKLQDSRLLEGVASIKLSDDKISLLCETLSGDVLVFNERLEAVDIQKLPLVSLISDSYAADNEKRTILGLAESGRLFVNERLLTTGCTSFVLTNSHIIITTTQNLLKFIQLTVNTEDLQVPPDDAAGGERCRSVERGSKLVTVIPSTFAVVLQMPRGNLETIYPRALVLAGIRDSIDAMDYKTAFSYCRTHRVDLNILYDHNPVQFMASIDIFLDQIGNPQYVDLFLSMLRDEDVTKTMYDPKLHNATKPRTADNDTTPSRTMAGNPDKVNIVCDAILAGIKRRTSPNTQNLVTCYVSKKPPDLDSGLSMISKMRTSDQEKADFAIEHICFLADVNKLYDHALGIYDLELALLIAQQSQKDPREYLPFLQSIRVMTPLRQKHYIDDFLGRHNKAAVWLRELGDDVFAELSEYTVKHNLYRQVADLVKYDEEKRKIITKLHAEYLIATSNYREAGLSFEQLALWESALVAYQKCGMWQEALYAASRIPLSLEETKELAGVLADALIESKDFKSAARIYLDYHNDIKEAVSAYCRGSFFEEAMRVVALKQEFHLLDEVVDSGLVESFNTTSELIADFLAQIQSQISRIKELREKKQRDPLAFYGASGDIDAPDNVSVAGTDASTAAGSIFTRYTDKTGGTIGTSATRRSSKNRRREERKKARGKKGSVYEEEYLVNSIARLIARLNETQAESYRLIEGLVRRGMRERAETVQLGIRNVLAALEQGRKEVFDSSSAAPSIPSVEQDHEPEDGLGPNPVKPPDFSTIQGFKGLSIL</sequence>
<dbReference type="Pfam" id="PF23797">
    <property type="entry name" value="Beta-prop_ELP1_2nd"/>
    <property type="match status" value="1"/>
</dbReference>
<dbReference type="InterPro" id="IPR006849">
    <property type="entry name" value="Elp1"/>
</dbReference>
<evidence type="ECO:0000259" key="9">
    <source>
        <dbReference type="Pfam" id="PF23797"/>
    </source>
</evidence>
<dbReference type="Gene3D" id="2.130.10.10">
    <property type="entry name" value="YVTN repeat-like/Quinoprotein amine dehydrogenase"/>
    <property type="match status" value="1"/>
</dbReference>
<evidence type="ECO:0000259" key="12">
    <source>
        <dbReference type="Pfam" id="PF23936"/>
    </source>
</evidence>
<dbReference type="PANTHER" id="PTHR12747">
    <property type="entry name" value="ELONGATOR COMPLEX PROTEIN 1"/>
    <property type="match status" value="1"/>
</dbReference>
<comment type="subcellular location">
    <subcellularLocation>
        <location evidence="6">Cytoplasm</location>
    </subcellularLocation>
    <subcellularLocation>
        <location evidence="6">Nucleus</location>
    </subcellularLocation>
</comment>
<keyword evidence="14" id="KW-1185">Reference proteome</keyword>
<dbReference type="InterPro" id="IPR015943">
    <property type="entry name" value="WD40/YVTN_repeat-like_dom_sf"/>
</dbReference>
<dbReference type="InterPro" id="IPR056169">
    <property type="entry name" value="HB_ELP1"/>
</dbReference>
<evidence type="ECO:0000259" key="8">
    <source>
        <dbReference type="Pfam" id="PF04762"/>
    </source>
</evidence>
<dbReference type="GO" id="GO:0005634">
    <property type="term" value="C:nucleus"/>
    <property type="evidence" value="ECO:0007669"/>
    <property type="project" value="UniProtKB-SubCell"/>
</dbReference>
<dbReference type="Pfam" id="PF23936">
    <property type="entry name" value="HB_ELP1"/>
    <property type="match status" value="1"/>
</dbReference>
<feature type="domain" description="ELP1 three-helical bundle" evidence="12">
    <location>
        <begin position="1075"/>
        <end position="1247"/>
    </location>
</feature>
<evidence type="ECO:0000256" key="5">
    <source>
        <dbReference type="ARBA" id="ARBA00029535"/>
    </source>
</evidence>
<dbReference type="Pfam" id="PF23925">
    <property type="entry name" value="A-sol_ELP1"/>
    <property type="match status" value="1"/>
</dbReference>
<organism evidence="13 14">
    <name type="scientific">Orbilia brochopaga</name>
    <dbReference type="NCBI Taxonomy" id="3140254"/>
    <lineage>
        <taxon>Eukaryota</taxon>
        <taxon>Fungi</taxon>
        <taxon>Dikarya</taxon>
        <taxon>Ascomycota</taxon>
        <taxon>Pezizomycotina</taxon>
        <taxon>Orbiliomycetes</taxon>
        <taxon>Orbiliales</taxon>
        <taxon>Orbiliaceae</taxon>
        <taxon>Orbilia</taxon>
    </lineage>
</organism>
<keyword evidence="6" id="KW-0539">Nucleus</keyword>
<dbReference type="PANTHER" id="PTHR12747:SF0">
    <property type="entry name" value="ELONGATOR COMPLEX PROTEIN 1"/>
    <property type="match status" value="1"/>
</dbReference>
<dbReference type="EMBL" id="JAVHNQ010000009">
    <property type="protein sequence ID" value="KAK6339082.1"/>
    <property type="molecule type" value="Genomic_DNA"/>
</dbReference>
<comment type="function">
    <text evidence="6">Component of the elongator complex which is required for multiple tRNA modifications, including mcm5U (5-methoxycarbonylmethyl uridine), mcm5s2U (5-methoxycarbonylmethyl-2-thiouridine), and ncm5U (5-carbamoylmethyl uridine). The elongator complex catalyzes formation of carboxymethyluridine in the wobble base at position 34 in tRNAs.</text>
</comment>
<dbReference type="Pfam" id="PF04762">
    <property type="entry name" value="Beta-prop_ELP1_1st"/>
    <property type="match status" value="1"/>
</dbReference>